<sequence length="112" mass="12989">NINNLTATDQNYDDNAHDNNFEDNVHDNNFKVAINIPHSVSRHNTTRIRNKRRTSAKAPRILSNRKENDSTLSVKRSLEDLFLKKKCDWNPKKFTNTAVAKRLCLDDNPIEN</sequence>
<proteinExistence type="predicted"/>
<feature type="non-terminal residue" evidence="1">
    <location>
        <position position="1"/>
    </location>
</feature>
<gene>
    <name evidence="1" type="ORF">RPERSI_LOCUS23128</name>
</gene>
<organism evidence="1 2">
    <name type="scientific">Racocetra persica</name>
    <dbReference type="NCBI Taxonomy" id="160502"/>
    <lineage>
        <taxon>Eukaryota</taxon>
        <taxon>Fungi</taxon>
        <taxon>Fungi incertae sedis</taxon>
        <taxon>Mucoromycota</taxon>
        <taxon>Glomeromycotina</taxon>
        <taxon>Glomeromycetes</taxon>
        <taxon>Diversisporales</taxon>
        <taxon>Gigasporaceae</taxon>
        <taxon>Racocetra</taxon>
    </lineage>
</organism>
<feature type="non-terminal residue" evidence="1">
    <location>
        <position position="112"/>
    </location>
</feature>
<protein>
    <submittedName>
        <fullName evidence="1">12705_t:CDS:1</fullName>
    </submittedName>
</protein>
<name>A0ACA9RU76_9GLOM</name>
<accession>A0ACA9RU76</accession>
<keyword evidence="2" id="KW-1185">Reference proteome</keyword>
<evidence type="ECO:0000313" key="2">
    <source>
        <dbReference type="Proteomes" id="UP000789920"/>
    </source>
</evidence>
<evidence type="ECO:0000313" key="1">
    <source>
        <dbReference type="EMBL" id="CAG8810664.1"/>
    </source>
</evidence>
<reference evidence="1" key="1">
    <citation type="submission" date="2021-06" db="EMBL/GenBank/DDBJ databases">
        <authorList>
            <person name="Kallberg Y."/>
            <person name="Tangrot J."/>
            <person name="Rosling A."/>
        </authorList>
    </citation>
    <scope>NUCLEOTIDE SEQUENCE</scope>
    <source>
        <strain evidence="1">MA461A</strain>
    </source>
</reference>
<dbReference type="EMBL" id="CAJVQC010071523">
    <property type="protein sequence ID" value="CAG8810664.1"/>
    <property type="molecule type" value="Genomic_DNA"/>
</dbReference>
<comment type="caution">
    <text evidence="1">The sequence shown here is derived from an EMBL/GenBank/DDBJ whole genome shotgun (WGS) entry which is preliminary data.</text>
</comment>
<dbReference type="Proteomes" id="UP000789920">
    <property type="component" value="Unassembled WGS sequence"/>
</dbReference>